<protein>
    <recommendedName>
        <fullName evidence="2">Copper homeostasis protein cutC homolog</fullName>
    </recommendedName>
</protein>
<keyword evidence="4" id="KW-1185">Reference proteome</keyword>
<dbReference type="PANTHER" id="PTHR12598">
    <property type="entry name" value="COPPER HOMEOSTASIS PROTEIN CUTC"/>
    <property type="match status" value="1"/>
</dbReference>
<dbReference type="AlphaFoldDB" id="A0A7R9LZI8"/>
<dbReference type="HAMAP" id="MF_00795">
    <property type="entry name" value="CutC"/>
    <property type="match status" value="1"/>
</dbReference>
<reference evidence="3" key="1">
    <citation type="submission" date="2020-11" db="EMBL/GenBank/DDBJ databases">
        <authorList>
            <person name="Tran Van P."/>
        </authorList>
    </citation>
    <scope>NUCLEOTIDE SEQUENCE</scope>
</reference>
<dbReference type="FunFam" id="3.20.20.380:FF:000001">
    <property type="entry name" value="Copper homeostasis protein CutC"/>
    <property type="match status" value="1"/>
</dbReference>
<dbReference type="EMBL" id="CAJPVJ010004326">
    <property type="protein sequence ID" value="CAG2168493.1"/>
    <property type="molecule type" value="Genomic_DNA"/>
</dbReference>
<dbReference type="OrthoDB" id="7392499at2759"/>
<dbReference type="Gene3D" id="3.20.20.380">
    <property type="entry name" value="Copper homeostasis (CutC) domain"/>
    <property type="match status" value="1"/>
</dbReference>
<dbReference type="Proteomes" id="UP000728032">
    <property type="component" value="Unassembled WGS sequence"/>
</dbReference>
<evidence type="ECO:0000313" key="3">
    <source>
        <dbReference type="EMBL" id="CAD7650776.1"/>
    </source>
</evidence>
<organism evidence="3">
    <name type="scientific">Oppiella nova</name>
    <dbReference type="NCBI Taxonomy" id="334625"/>
    <lineage>
        <taxon>Eukaryota</taxon>
        <taxon>Metazoa</taxon>
        <taxon>Ecdysozoa</taxon>
        <taxon>Arthropoda</taxon>
        <taxon>Chelicerata</taxon>
        <taxon>Arachnida</taxon>
        <taxon>Acari</taxon>
        <taxon>Acariformes</taxon>
        <taxon>Sarcoptiformes</taxon>
        <taxon>Oribatida</taxon>
        <taxon>Brachypylina</taxon>
        <taxon>Oppioidea</taxon>
        <taxon>Oppiidae</taxon>
        <taxon>Oppiella</taxon>
    </lineage>
</organism>
<proteinExistence type="inferred from homology"/>
<accession>A0A7R9LZI8</accession>
<comment type="similarity">
    <text evidence="1">Belongs to the CutC family.</text>
</comment>
<dbReference type="InterPro" id="IPR036822">
    <property type="entry name" value="CutC-like_dom_sf"/>
</dbReference>
<dbReference type="PANTHER" id="PTHR12598:SF0">
    <property type="entry name" value="COPPER HOMEOSTASIS PROTEIN CUTC HOMOLOG"/>
    <property type="match status" value="1"/>
</dbReference>
<gene>
    <name evidence="3" type="ORF">ONB1V03_LOCUS7982</name>
</gene>
<sequence length="249" mass="27488">MSYKLEVCVDSIESIVSANNAGAHRIELCSALEIGGLTPTIGLVKQTQELCPKLPIYAMIRPRSGDFCYSDNEILIMQKDIQILKSNGVNGFVFGILKTDGTIDTKNCKLLIETAAPLECTFHRAFDVISDAKESLEEVIRLGFTRILTSGQSNTAANGVENIGKLVEWAQHRISIMAGAGVTEDNVEFIINKTKVRELHSSASHVKRSQMTYHNKSVSMGANTADEYSLKVVSEEKVRKMIEILNKHK</sequence>
<dbReference type="InterPro" id="IPR005627">
    <property type="entry name" value="CutC-like"/>
</dbReference>
<dbReference type="Pfam" id="PF03932">
    <property type="entry name" value="CutC"/>
    <property type="match status" value="1"/>
</dbReference>
<dbReference type="SUPFAM" id="SSF110395">
    <property type="entry name" value="CutC-like"/>
    <property type="match status" value="1"/>
</dbReference>
<dbReference type="GO" id="GO:0005507">
    <property type="term" value="F:copper ion binding"/>
    <property type="evidence" value="ECO:0007669"/>
    <property type="project" value="TreeGrafter"/>
</dbReference>
<dbReference type="EMBL" id="OC919151">
    <property type="protein sequence ID" value="CAD7650776.1"/>
    <property type="molecule type" value="Genomic_DNA"/>
</dbReference>
<evidence type="ECO:0000256" key="1">
    <source>
        <dbReference type="ARBA" id="ARBA00007768"/>
    </source>
</evidence>
<name>A0A7R9LZI8_9ACAR</name>
<evidence type="ECO:0000256" key="2">
    <source>
        <dbReference type="ARBA" id="ARBA00019014"/>
    </source>
</evidence>
<evidence type="ECO:0000313" key="4">
    <source>
        <dbReference type="Proteomes" id="UP000728032"/>
    </source>
</evidence>